<dbReference type="PANTHER" id="PTHR30146:SF109">
    <property type="entry name" value="HTH-TYPE TRANSCRIPTIONAL REGULATOR GALS"/>
    <property type="match status" value="1"/>
</dbReference>
<evidence type="ECO:0000313" key="5">
    <source>
        <dbReference type="EMBL" id="MFC7405138.1"/>
    </source>
</evidence>
<organism evidence="5 6">
    <name type="scientific">Georgenia alba</name>
    <dbReference type="NCBI Taxonomy" id="2233858"/>
    <lineage>
        <taxon>Bacteria</taxon>
        <taxon>Bacillati</taxon>
        <taxon>Actinomycetota</taxon>
        <taxon>Actinomycetes</taxon>
        <taxon>Micrococcales</taxon>
        <taxon>Bogoriellaceae</taxon>
        <taxon>Georgenia</taxon>
    </lineage>
</organism>
<keyword evidence="3" id="KW-0804">Transcription</keyword>
<comment type="caution">
    <text evidence="5">The sequence shown here is derived from an EMBL/GenBank/DDBJ whole genome shotgun (WGS) entry which is preliminary data.</text>
</comment>
<name>A0ABW2Q6M2_9MICO</name>
<dbReference type="Pfam" id="PF00356">
    <property type="entry name" value="LacI"/>
    <property type="match status" value="1"/>
</dbReference>
<dbReference type="Gene3D" id="3.40.50.2300">
    <property type="match status" value="2"/>
</dbReference>
<dbReference type="RefSeq" id="WP_382393196.1">
    <property type="nucleotide sequence ID" value="NZ_JBHTCQ010000001.1"/>
</dbReference>
<dbReference type="Gene3D" id="1.10.260.40">
    <property type="entry name" value="lambda repressor-like DNA-binding domains"/>
    <property type="match status" value="1"/>
</dbReference>
<dbReference type="SUPFAM" id="SSF47413">
    <property type="entry name" value="lambda repressor-like DNA-binding domains"/>
    <property type="match status" value="1"/>
</dbReference>
<keyword evidence="6" id="KW-1185">Reference proteome</keyword>
<dbReference type="InterPro" id="IPR010982">
    <property type="entry name" value="Lambda_DNA-bd_dom_sf"/>
</dbReference>
<dbReference type="InterPro" id="IPR028082">
    <property type="entry name" value="Peripla_BP_I"/>
</dbReference>
<protein>
    <submittedName>
        <fullName evidence="5">LacI family DNA-binding transcriptional regulator</fullName>
    </submittedName>
</protein>
<gene>
    <name evidence="5" type="ORF">ACFQQL_08455</name>
</gene>
<sequence length="345" mass="36951">MTEPRRRGEPVRIVDVAALAGVSPSTVSKALNNNGMLRDSTRERVREAAEKLGFVPHAGARSLHTGRTYTVGLLSTDNAGRFSLPVVLGAENALLAGQISALLATARHDPVREQHHIRSLVSRRVDGIIVTGRTTEPREPVAAPGPVVYAFAPSTDPQDASVVPDDADGMHQVVEHLRSLGHRRLAFVGGRGDHRASHVRHEAAAAAAEARAMTLAGEPRFGEWSERWGRHAVDMLVGDGLLGPDAADPVDGIVFASDQLARGGADRLRERGLRVPEDVAVTGYDDWQVMSLASRPPLTTVDMRLETLGQRAAELLLAALAGEPFHGTELIRPRLVARDSTLGTS</sequence>
<dbReference type="PROSITE" id="PS50932">
    <property type="entry name" value="HTH_LACI_2"/>
    <property type="match status" value="1"/>
</dbReference>
<dbReference type="InterPro" id="IPR046335">
    <property type="entry name" value="LacI/GalR-like_sensor"/>
</dbReference>
<dbReference type="InterPro" id="IPR000843">
    <property type="entry name" value="HTH_LacI"/>
</dbReference>
<dbReference type="GO" id="GO:0003677">
    <property type="term" value="F:DNA binding"/>
    <property type="evidence" value="ECO:0007669"/>
    <property type="project" value="UniProtKB-KW"/>
</dbReference>
<dbReference type="PROSITE" id="PS00356">
    <property type="entry name" value="HTH_LACI_1"/>
    <property type="match status" value="1"/>
</dbReference>
<dbReference type="SMART" id="SM00354">
    <property type="entry name" value="HTH_LACI"/>
    <property type="match status" value="1"/>
</dbReference>
<keyword evidence="1" id="KW-0805">Transcription regulation</keyword>
<reference evidence="6" key="1">
    <citation type="journal article" date="2019" name="Int. J. Syst. Evol. Microbiol.">
        <title>The Global Catalogue of Microorganisms (GCM) 10K type strain sequencing project: providing services to taxonomists for standard genome sequencing and annotation.</title>
        <authorList>
            <consortium name="The Broad Institute Genomics Platform"/>
            <consortium name="The Broad Institute Genome Sequencing Center for Infectious Disease"/>
            <person name="Wu L."/>
            <person name="Ma J."/>
        </authorList>
    </citation>
    <scope>NUCLEOTIDE SEQUENCE [LARGE SCALE GENOMIC DNA]</scope>
    <source>
        <strain evidence="6">JCM 1490</strain>
    </source>
</reference>
<evidence type="ECO:0000259" key="4">
    <source>
        <dbReference type="PROSITE" id="PS50932"/>
    </source>
</evidence>
<evidence type="ECO:0000313" key="6">
    <source>
        <dbReference type="Proteomes" id="UP001596455"/>
    </source>
</evidence>
<dbReference type="EMBL" id="JBHTCQ010000001">
    <property type="protein sequence ID" value="MFC7405138.1"/>
    <property type="molecule type" value="Genomic_DNA"/>
</dbReference>
<dbReference type="PANTHER" id="PTHR30146">
    <property type="entry name" value="LACI-RELATED TRANSCRIPTIONAL REPRESSOR"/>
    <property type="match status" value="1"/>
</dbReference>
<proteinExistence type="predicted"/>
<feature type="domain" description="HTH lacI-type" evidence="4">
    <location>
        <begin position="11"/>
        <end position="65"/>
    </location>
</feature>
<dbReference type="CDD" id="cd01392">
    <property type="entry name" value="HTH_LacI"/>
    <property type="match status" value="1"/>
</dbReference>
<accession>A0ABW2Q6M2</accession>
<dbReference type="Proteomes" id="UP001596455">
    <property type="component" value="Unassembled WGS sequence"/>
</dbReference>
<dbReference type="SUPFAM" id="SSF53822">
    <property type="entry name" value="Periplasmic binding protein-like I"/>
    <property type="match status" value="1"/>
</dbReference>
<keyword evidence="2 5" id="KW-0238">DNA-binding</keyword>
<evidence type="ECO:0000256" key="1">
    <source>
        <dbReference type="ARBA" id="ARBA00023015"/>
    </source>
</evidence>
<dbReference type="Pfam" id="PF13377">
    <property type="entry name" value="Peripla_BP_3"/>
    <property type="match status" value="1"/>
</dbReference>
<evidence type="ECO:0000256" key="2">
    <source>
        <dbReference type="ARBA" id="ARBA00023125"/>
    </source>
</evidence>
<evidence type="ECO:0000256" key="3">
    <source>
        <dbReference type="ARBA" id="ARBA00023163"/>
    </source>
</evidence>